<dbReference type="Proteomes" id="UP000070544">
    <property type="component" value="Unassembled WGS sequence"/>
</dbReference>
<sequence length="90" mass="9669">MTYRLSPQQIGLFKAYAGAHYTDSAVDLSAIPNVALRALESAYQSCYSSGLHLAFISTLPATVLGAFCALFVRHVPLKERAMLAIGSTPH</sequence>
<dbReference type="EMBL" id="KQ965736">
    <property type="protein sequence ID" value="KXS20270.1"/>
    <property type="molecule type" value="Genomic_DNA"/>
</dbReference>
<evidence type="ECO:0000256" key="1">
    <source>
        <dbReference type="SAM" id="Phobius"/>
    </source>
</evidence>
<feature type="transmembrane region" description="Helical" evidence="1">
    <location>
        <begin position="51"/>
        <end position="72"/>
    </location>
</feature>
<keyword evidence="1" id="KW-1133">Transmembrane helix</keyword>
<keyword evidence="1" id="KW-0812">Transmembrane</keyword>
<organism evidence="2 3">
    <name type="scientific">Gonapodya prolifera (strain JEL478)</name>
    <name type="common">Monoblepharis prolifera</name>
    <dbReference type="NCBI Taxonomy" id="1344416"/>
    <lineage>
        <taxon>Eukaryota</taxon>
        <taxon>Fungi</taxon>
        <taxon>Fungi incertae sedis</taxon>
        <taxon>Chytridiomycota</taxon>
        <taxon>Chytridiomycota incertae sedis</taxon>
        <taxon>Monoblepharidomycetes</taxon>
        <taxon>Monoblepharidales</taxon>
        <taxon>Gonapodyaceae</taxon>
        <taxon>Gonapodya</taxon>
    </lineage>
</organism>
<keyword evidence="1" id="KW-0472">Membrane</keyword>
<evidence type="ECO:0000313" key="2">
    <source>
        <dbReference type="EMBL" id="KXS20270.1"/>
    </source>
</evidence>
<accession>A0A139AU56</accession>
<proteinExistence type="predicted"/>
<gene>
    <name evidence="2" type="ORF">M427DRAFT_131629</name>
</gene>
<reference evidence="2 3" key="1">
    <citation type="journal article" date="2015" name="Genome Biol. Evol.">
        <title>Phylogenomic analyses indicate that early fungi evolved digesting cell walls of algal ancestors of land plants.</title>
        <authorList>
            <person name="Chang Y."/>
            <person name="Wang S."/>
            <person name="Sekimoto S."/>
            <person name="Aerts A.L."/>
            <person name="Choi C."/>
            <person name="Clum A."/>
            <person name="LaButti K.M."/>
            <person name="Lindquist E.A."/>
            <person name="Yee Ngan C."/>
            <person name="Ohm R.A."/>
            <person name="Salamov A.A."/>
            <person name="Grigoriev I.V."/>
            <person name="Spatafora J.W."/>
            <person name="Berbee M.L."/>
        </authorList>
    </citation>
    <scope>NUCLEOTIDE SEQUENCE [LARGE SCALE GENOMIC DNA]</scope>
    <source>
        <strain evidence="2 3">JEL478</strain>
    </source>
</reference>
<name>A0A139AU56_GONPJ</name>
<keyword evidence="3" id="KW-1185">Reference proteome</keyword>
<dbReference type="AlphaFoldDB" id="A0A139AU56"/>
<evidence type="ECO:0000313" key="3">
    <source>
        <dbReference type="Proteomes" id="UP000070544"/>
    </source>
</evidence>
<protein>
    <submittedName>
        <fullName evidence="2">Uncharacterized protein</fullName>
    </submittedName>
</protein>